<evidence type="ECO:0000313" key="6">
    <source>
        <dbReference type="EMBL" id="KAF4126662.1"/>
    </source>
</evidence>
<dbReference type="AlphaFoldDB" id="A0A9P5D501"/>
<dbReference type="Gene3D" id="3.30.40.10">
    <property type="entry name" value="Zinc/RING finger domain, C3HC4 (zinc finger)"/>
    <property type="match status" value="1"/>
</dbReference>
<dbReference type="InterPro" id="IPR017907">
    <property type="entry name" value="Znf_RING_CS"/>
</dbReference>
<dbReference type="EMBL" id="JAANYQ010000001">
    <property type="protein sequence ID" value="KAF4126662.1"/>
    <property type="molecule type" value="Genomic_DNA"/>
</dbReference>
<dbReference type="InterPro" id="IPR031127">
    <property type="entry name" value="E3_UB_ligase_RBR"/>
</dbReference>
<gene>
    <name evidence="6" type="ORF">GMORB2_0398</name>
</gene>
<name>A0A9P5D501_9HYPO</name>
<proteinExistence type="predicted"/>
<dbReference type="Pfam" id="PF01485">
    <property type="entry name" value="IBR"/>
    <property type="match status" value="1"/>
</dbReference>
<evidence type="ECO:0000256" key="2">
    <source>
        <dbReference type="ARBA" id="ARBA00022771"/>
    </source>
</evidence>
<accession>A0A9P5D501</accession>
<feature type="domain" description="IBR" evidence="5">
    <location>
        <begin position="107"/>
        <end position="158"/>
    </location>
</feature>
<sequence length="242" mass="26827">MEEHRTHTGPASRHGDDRAYQEAECAICVAVWPVGDTITTSTCGHTICHPCIKHMFDLSLKDTAAYMPPRCCGREGILASDVGKVLSPTYMTNWSIRYEEVTAVKPLYCPNKECLRFIRRREYVTSTDGTGHDHALCAGCQEKVCVDCSDSWHGKDKCCYDEDTKEFMRIARRKGWKACPRCLITSPALGAIELFNLSAISEELMLRILPDEKGPTATPHMAMTMTTATAVNMSLGPQGGFP</sequence>
<keyword evidence="2" id="KW-0863">Zinc-finger</keyword>
<dbReference type="InterPro" id="IPR013083">
    <property type="entry name" value="Znf_RING/FYVE/PHD"/>
</dbReference>
<dbReference type="GO" id="GO:0016567">
    <property type="term" value="P:protein ubiquitination"/>
    <property type="evidence" value="ECO:0007669"/>
    <property type="project" value="InterPro"/>
</dbReference>
<dbReference type="Proteomes" id="UP000749293">
    <property type="component" value="Unassembled WGS sequence"/>
</dbReference>
<comment type="caution">
    <text evidence="6">The sequence shown here is derived from an EMBL/GenBank/DDBJ whole genome shotgun (WGS) entry which is preliminary data.</text>
</comment>
<dbReference type="OrthoDB" id="9977870at2759"/>
<keyword evidence="3" id="KW-0833">Ubl conjugation pathway</keyword>
<dbReference type="PANTHER" id="PTHR11685">
    <property type="entry name" value="RBR FAMILY RING FINGER AND IBR DOMAIN-CONTAINING"/>
    <property type="match status" value="1"/>
</dbReference>
<dbReference type="SUPFAM" id="SSF57850">
    <property type="entry name" value="RING/U-box"/>
    <property type="match status" value="1"/>
</dbReference>
<keyword evidence="4" id="KW-0862">Zinc</keyword>
<reference evidence="6" key="1">
    <citation type="submission" date="2020-03" db="EMBL/GenBank/DDBJ databases">
        <title>Site-based positive gene gene selection in Geosmithia morbida across the United States reveals a broad range of putative effectors and factors for local host and environmental adapation.</title>
        <authorList>
            <person name="Onufrak A."/>
            <person name="Murdoch R.W."/>
            <person name="Gazis R."/>
            <person name="Huff M."/>
            <person name="Staton M."/>
            <person name="Klingeman W."/>
            <person name="Hadziabdic D."/>
        </authorList>
    </citation>
    <scope>NUCLEOTIDE SEQUENCE</scope>
    <source>
        <strain evidence="6">1262</strain>
    </source>
</reference>
<organism evidence="6 7">
    <name type="scientific">Geosmithia morbida</name>
    <dbReference type="NCBI Taxonomy" id="1094350"/>
    <lineage>
        <taxon>Eukaryota</taxon>
        <taxon>Fungi</taxon>
        <taxon>Dikarya</taxon>
        <taxon>Ascomycota</taxon>
        <taxon>Pezizomycotina</taxon>
        <taxon>Sordariomycetes</taxon>
        <taxon>Hypocreomycetidae</taxon>
        <taxon>Hypocreales</taxon>
        <taxon>Bionectriaceae</taxon>
        <taxon>Geosmithia</taxon>
    </lineage>
</organism>
<evidence type="ECO:0000259" key="5">
    <source>
        <dbReference type="Pfam" id="PF01485"/>
    </source>
</evidence>
<dbReference type="InterPro" id="IPR002867">
    <property type="entry name" value="IBR_dom"/>
</dbReference>
<evidence type="ECO:0000313" key="7">
    <source>
        <dbReference type="Proteomes" id="UP000749293"/>
    </source>
</evidence>
<evidence type="ECO:0000256" key="1">
    <source>
        <dbReference type="ARBA" id="ARBA00022723"/>
    </source>
</evidence>
<dbReference type="GO" id="GO:0004842">
    <property type="term" value="F:ubiquitin-protein transferase activity"/>
    <property type="evidence" value="ECO:0007669"/>
    <property type="project" value="InterPro"/>
</dbReference>
<evidence type="ECO:0000256" key="3">
    <source>
        <dbReference type="ARBA" id="ARBA00022786"/>
    </source>
</evidence>
<evidence type="ECO:0000256" key="4">
    <source>
        <dbReference type="ARBA" id="ARBA00022833"/>
    </source>
</evidence>
<dbReference type="RefSeq" id="XP_035325314.1">
    <property type="nucleotide sequence ID" value="XM_035462384.1"/>
</dbReference>
<keyword evidence="1" id="KW-0479">Metal-binding</keyword>
<dbReference type="PROSITE" id="PS00518">
    <property type="entry name" value="ZF_RING_1"/>
    <property type="match status" value="1"/>
</dbReference>
<protein>
    <submittedName>
        <fullName evidence="6">IBR domain</fullName>
    </submittedName>
</protein>
<keyword evidence="7" id="KW-1185">Reference proteome</keyword>
<dbReference type="GeneID" id="55966628"/>
<dbReference type="GO" id="GO:0008270">
    <property type="term" value="F:zinc ion binding"/>
    <property type="evidence" value="ECO:0007669"/>
    <property type="project" value="UniProtKB-KW"/>
</dbReference>